<proteinExistence type="predicted"/>
<evidence type="ECO:0000256" key="1">
    <source>
        <dbReference type="SAM" id="Phobius"/>
    </source>
</evidence>
<dbReference type="Pfam" id="PF11292">
    <property type="entry name" value="DUF3093"/>
    <property type="match status" value="1"/>
</dbReference>
<dbReference type="Proteomes" id="UP000218810">
    <property type="component" value="Unassembled WGS sequence"/>
</dbReference>
<dbReference type="OrthoDB" id="3217020at2"/>
<feature type="transmembrane region" description="Helical" evidence="1">
    <location>
        <begin position="57"/>
        <end position="74"/>
    </location>
</feature>
<protein>
    <recommendedName>
        <fullName evidence="4">DUF3093 domain-containing protein</fullName>
    </recommendedName>
</protein>
<dbReference type="EMBL" id="NTGA01000026">
    <property type="protein sequence ID" value="PAY22291.1"/>
    <property type="molecule type" value="Genomic_DNA"/>
</dbReference>
<keyword evidence="1" id="KW-0472">Membrane</keyword>
<organism evidence="2 3">
    <name type="scientific">Dietzia natronolimnaea</name>
    <dbReference type="NCBI Taxonomy" id="161920"/>
    <lineage>
        <taxon>Bacteria</taxon>
        <taxon>Bacillati</taxon>
        <taxon>Actinomycetota</taxon>
        <taxon>Actinomycetes</taxon>
        <taxon>Mycobacteriales</taxon>
        <taxon>Dietziaceae</taxon>
        <taxon>Dietzia</taxon>
    </lineage>
</organism>
<feature type="transmembrane region" description="Helical" evidence="1">
    <location>
        <begin position="33"/>
        <end position="51"/>
    </location>
</feature>
<evidence type="ECO:0008006" key="4">
    <source>
        <dbReference type="Google" id="ProtNLM"/>
    </source>
</evidence>
<keyword evidence="1" id="KW-0812">Transmembrane</keyword>
<reference evidence="3" key="1">
    <citation type="submission" date="2017-09" db="EMBL/GenBank/DDBJ databases">
        <authorList>
            <person name="Zhang Y."/>
            <person name="Huang X."/>
            <person name="Liu J."/>
            <person name="Lu L."/>
            <person name="Peng K."/>
        </authorList>
    </citation>
    <scope>NUCLEOTIDE SEQUENCE [LARGE SCALE GENOMIC DNA]</scope>
    <source>
        <strain evidence="3">S-XJ-1</strain>
    </source>
</reference>
<keyword evidence="3" id="KW-1185">Reference proteome</keyword>
<accession>A0A2A2WM84</accession>
<evidence type="ECO:0000313" key="3">
    <source>
        <dbReference type="Proteomes" id="UP000218810"/>
    </source>
</evidence>
<comment type="caution">
    <text evidence="2">The sequence shown here is derived from an EMBL/GenBank/DDBJ whole genome shotgun (WGS) entry which is preliminary data.</text>
</comment>
<dbReference type="InterPro" id="IPR021443">
    <property type="entry name" value="DUF3093"/>
</dbReference>
<dbReference type="AlphaFoldDB" id="A0A2A2WM84"/>
<gene>
    <name evidence="2" type="ORF">CEY15_14415</name>
</gene>
<sequence length="174" mass="19051">MDSLDLVTEDDLRPSPDRVPRPVHSERLRVPGWWWLVLAAVTALVVAVASILGAPWWLWLLCVVVPALFAWLFVTVGRESIEVEADGQGGGTLYAGRARLPFEAIARSAVVPATAKQAAMGRQLDPEAFVVHRGYVPTMVIVVLDDPLDPTPYWLISTRDPEGLAAALPDTRYS</sequence>
<evidence type="ECO:0000313" key="2">
    <source>
        <dbReference type="EMBL" id="PAY22291.1"/>
    </source>
</evidence>
<name>A0A2A2WM84_9ACTN</name>
<keyword evidence="1" id="KW-1133">Transmembrane helix</keyword>